<dbReference type="EMBL" id="BKCJ010006451">
    <property type="protein sequence ID" value="GEU72237.1"/>
    <property type="molecule type" value="Genomic_DNA"/>
</dbReference>
<gene>
    <name evidence="2" type="ORF">Tci_044215</name>
</gene>
<proteinExistence type="predicted"/>
<evidence type="ECO:0000256" key="1">
    <source>
        <dbReference type="SAM" id="MobiDB-lite"/>
    </source>
</evidence>
<feature type="region of interest" description="Disordered" evidence="1">
    <location>
        <begin position="294"/>
        <end position="334"/>
    </location>
</feature>
<sequence length="572" mass="65185">MKCLLLDKRLNELMMMVLVRQTKDCDMLLHMVMTDMKLLVVQIKTADITADDVDKVSCSTEVERSKQVELKFAHSSIELNLHDFHVDQDKHEVDRLTDTSSIVNHNAYMASSSVSQIEYAPMVQQSSEYSPTEAGLVLPIFQKGDDPIDMINHMMSFLTAVVTSRGGRILFWLCTKPMRKRDAEWFKDKVLLVQAQANGQVLQEEELEFLADPGTTESSSNQTIVTNNAAYQADDLDAYDSDCDEINSAKIALMANLSHYGSDNLAESFCFILYSLCLIKSRIPTEGLSAGLDRGLKRQRTSKGTETSKNTSTSKESYKGKSPTTSSKSGKSVDDGPIQSWHNDLAKATKPPLTLDELMHTPVDFFAFAMKHLKIDNLTKEHLVGPVYNLLKGTCKSYVDSYDLTKPLLVQMLSQGRQIVLVYFFFNNDLEYLRGRSNDKKYTASMTKSKAARTVIQARVEDLQLGVEIYQKKLNLTKPRTRDVDMSRRPAYTTLLNPQVHDTLDQMLHELHLGYNTTMRRRLWIGLDYQRTHIMIKAINQKLLDRRIMRSLEKFVGGRDYREDLRLLQRTI</sequence>
<name>A0A6L2MG12_TANCI</name>
<dbReference type="AlphaFoldDB" id="A0A6L2MG12"/>
<reference evidence="2" key="1">
    <citation type="journal article" date="2019" name="Sci. Rep.">
        <title>Draft genome of Tanacetum cinerariifolium, the natural source of mosquito coil.</title>
        <authorList>
            <person name="Yamashiro T."/>
            <person name="Shiraishi A."/>
            <person name="Satake H."/>
            <person name="Nakayama K."/>
        </authorList>
    </citation>
    <scope>NUCLEOTIDE SEQUENCE</scope>
</reference>
<feature type="compositionally biased region" description="Low complexity" evidence="1">
    <location>
        <begin position="302"/>
        <end position="330"/>
    </location>
</feature>
<protein>
    <submittedName>
        <fullName evidence="2">Uncharacterized protein</fullName>
    </submittedName>
</protein>
<organism evidence="2">
    <name type="scientific">Tanacetum cinerariifolium</name>
    <name type="common">Dalmatian daisy</name>
    <name type="synonym">Chrysanthemum cinerariifolium</name>
    <dbReference type="NCBI Taxonomy" id="118510"/>
    <lineage>
        <taxon>Eukaryota</taxon>
        <taxon>Viridiplantae</taxon>
        <taxon>Streptophyta</taxon>
        <taxon>Embryophyta</taxon>
        <taxon>Tracheophyta</taxon>
        <taxon>Spermatophyta</taxon>
        <taxon>Magnoliopsida</taxon>
        <taxon>eudicotyledons</taxon>
        <taxon>Gunneridae</taxon>
        <taxon>Pentapetalae</taxon>
        <taxon>asterids</taxon>
        <taxon>campanulids</taxon>
        <taxon>Asterales</taxon>
        <taxon>Asteraceae</taxon>
        <taxon>Asteroideae</taxon>
        <taxon>Anthemideae</taxon>
        <taxon>Anthemidinae</taxon>
        <taxon>Tanacetum</taxon>
    </lineage>
</organism>
<evidence type="ECO:0000313" key="2">
    <source>
        <dbReference type="EMBL" id="GEU72237.1"/>
    </source>
</evidence>
<comment type="caution">
    <text evidence="2">The sequence shown here is derived from an EMBL/GenBank/DDBJ whole genome shotgun (WGS) entry which is preliminary data.</text>
</comment>
<accession>A0A6L2MG12</accession>